<reference evidence="3" key="1">
    <citation type="journal article" date="2013" name="Science">
        <title>The Amborella genome and the evolution of flowering plants.</title>
        <authorList>
            <consortium name="Amborella Genome Project"/>
        </authorList>
    </citation>
    <scope>NUCLEOTIDE SEQUENCE [LARGE SCALE GENOMIC DNA]</scope>
</reference>
<name>W1NXT2_AMBTC</name>
<evidence type="ECO:0000256" key="1">
    <source>
        <dbReference type="SAM" id="MobiDB-lite"/>
    </source>
</evidence>
<accession>W1NXT2</accession>
<keyword evidence="3" id="KW-1185">Reference proteome</keyword>
<dbReference type="EMBL" id="KI394961">
    <property type="protein sequence ID" value="ERN00081.1"/>
    <property type="molecule type" value="Genomic_DNA"/>
</dbReference>
<feature type="compositionally biased region" description="Pro residues" evidence="1">
    <location>
        <begin position="59"/>
        <end position="68"/>
    </location>
</feature>
<gene>
    <name evidence="2" type="ORF">AMTR_s00105p00141240</name>
</gene>
<evidence type="ECO:0000313" key="3">
    <source>
        <dbReference type="Proteomes" id="UP000017836"/>
    </source>
</evidence>
<dbReference type="AlphaFoldDB" id="W1NXT2"/>
<dbReference type="Gramene" id="ERN00081">
    <property type="protein sequence ID" value="ERN00081"/>
    <property type="gene ID" value="AMTR_s00105p00141240"/>
</dbReference>
<protein>
    <submittedName>
        <fullName evidence="2">Uncharacterized protein</fullName>
    </submittedName>
</protein>
<evidence type="ECO:0000313" key="2">
    <source>
        <dbReference type="EMBL" id="ERN00081.1"/>
    </source>
</evidence>
<dbReference type="Proteomes" id="UP000017836">
    <property type="component" value="Unassembled WGS sequence"/>
</dbReference>
<feature type="region of interest" description="Disordered" evidence="1">
    <location>
        <begin position="40"/>
        <end position="68"/>
    </location>
</feature>
<organism evidence="2 3">
    <name type="scientific">Amborella trichopoda</name>
    <dbReference type="NCBI Taxonomy" id="13333"/>
    <lineage>
        <taxon>Eukaryota</taxon>
        <taxon>Viridiplantae</taxon>
        <taxon>Streptophyta</taxon>
        <taxon>Embryophyta</taxon>
        <taxon>Tracheophyta</taxon>
        <taxon>Spermatophyta</taxon>
        <taxon>Magnoliopsida</taxon>
        <taxon>Amborellales</taxon>
        <taxon>Amborellaceae</taxon>
        <taxon>Amborella</taxon>
    </lineage>
</organism>
<dbReference type="HOGENOM" id="CLU_2797363_0_0_1"/>
<sequence>MATIAMVTVVLLLMGGSFVVLAIVFQWIVGLVKLGRHVEVPSAHGNGDQPGDLEAQTPDPKPQNPNHA</sequence>
<proteinExistence type="predicted"/>